<reference evidence="1 2" key="1">
    <citation type="journal article" date="2019" name="Genome Biol. Evol.">
        <title>Insights into the evolution of the New World diploid cottons (Gossypium, subgenus Houzingenia) based on genome sequencing.</title>
        <authorList>
            <person name="Grover C.E."/>
            <person name="Arick M.A. 2nd"/>
            <person name="Thrash A."/>
            <person name="Conover J.L."/>
            <person name="Sanders W.S."/>
            <person name="Peterson D.G."/>
            <person name="Frelichowski J.E."/>
            <person name="Scheffler J.A."/>
            <person name="Scheffler B.E."/>
            <person name="Wendel J.F."/>
        </authorList>
    </citation>
    <scope>NUCLEOTIDE SEQUENCE [LARGE SCALE GENOMIC DNA]</scope>
    <source>
        <strain evidence="1">5</strain>
        <tissue evidence="1">Leaf</tissue>
    </source>
</reference>
<dbReference type="Proteomes" id="UP000593579">
    <property type="component" value="Unassembled WGS sequence"/>
</dbReference>
<gene>
    <name evidence="1" type="ORF">Gogos_005029</name>
</gene>
<proteinExistence type="predicted"/>
<accession>A0A7J9CI55</accession>
<comment type="caution">
    <text evidence="1">The sequence shown here is derived from an EMBL/GenBank/DDBJ whole genome shotgun (WGS) entry which is preliminary data.</text>
</comment>
<dbReference type="EMBL" id="JABEZY010000010">
    <property type="protein sequence ID" value="MBA0748182.1"/>
    <property type="molecule type" value="Genomic_DNA"/>
</dbReference>
<dbReference type="OrthoDB" id="10583158at2759"/>
<sequence>MSAEIQCATTSHFNPTIEGSVEIGVSMSEGASEKNGIGRSWRKLHKSLRGRGSIFKMTESSLFSLSDSMNSMIELSTFQLKLESSKGDLNETEK</sequence>
<evidence type="ECO:0000313" key="2">
    <source>
        <dbReference type="Proteomes" id="UP000593579"/>
    </source>
</evidence>
<protein>
    <submittedName>
        <fullName evidence="1">Uncharacterized protein</fullName>
    </submittedName>
</protein>
<name>A0A7J9CI55_GOSGO</name>
<organism evidence="1 2">
    <name type="scientific">Gossypium gossypioides</name>
    <name type="common">Mexican cotton</name>
    <name type="synonym">Selera gossypioides</name>
    <dbReference type="NCBI Taxonomy" id="34282"/>
    <lineage>
        <taxon>Eukaryota</taxon>
        <taxon>Viridiplantae</taxon>
        <taxon>Streptophyta</taxon>
        <taxon>Embryophyta</taxon>
        <taxon>Tracheophyta</taxon>
        <taxon>Spermatophyta</taxon>
        <taxon>Magnoliopsida</taxon>
        <taxon>eudicotyledons</taxon>
        <taxon>Gunneridae</taxon>
        <taxon>Pentapetalae</taxon>
        <taxon>rosids</taxon>
        <taxon>malvids</taxon>
        <taxon>Malvales</taxon>
        <taxon>Malvaceae</taxon>
        <taxon>Malvoideae</taxon>
        <taxon>Gossypium</taxon>
    </lineage>
</organism>
<keyword evidence="2" id="KW-1185">Reference proteome</keyword>
<evidence type="ECO:0000313" key="1">
    <source>
        <dbReference type="EMBL" id="MBA0748182.1"/>
    </source>
</evidence>
<dbReference type="AlphaFoldDB" id="A0A7J9CI55"/>